<evidence type="ECO:0000256" key="8">
    <source>
        <dbReference type="SAM" id="Coils"/>
    </source>
</evidence>
<dbReference type="PANTHER" id="PTHR41523:SF8">
    <property type="entry name" value="ETHYLENE RESPONSE SENSOR PROTEIN"/>
    <property type="match status" value="1"/>
</dbReference>
<dbReference type="Pfam" id="PF02518">
    <property type="entry name" value="HATPase_c"/>
    <property type="match status" value="1"/>
</dbReference>
<protein>
    <recommendedName>
        <fullName evidence="2">histidine kinase</fullName>
        <ecNumber evidence="2">2.7.13.3</ecNumber>
    </recommendedName>
</protein>
<dbReference type="EMBL" id="JACIEK010000011">
    <property type="protein sequence ID" value="MBB3999582.1"/>
    <property type="molecule type" value="Genomic_DNA"/>
</dbReference>
<dbReference type="InterPro" id="IPR011495">
    <property type="entry name" value="Sig_transdc_His_kin_sub2_dim/P"/>
</dbReference>
<keyword evidence="12" id="KW-1185">Reference proteome</keyword>
<evidence type="ECO:0000259" key="10">
    <source>
        <dbReference type="PROSITE" id="PS50109"/>
    </source>
</evidence>
<dbReference type="Pfam" id="PF07568">
    <property type="entry name" value="HisKA_2"/>
    <property type="match status" value="1"/>
</dbReference>
<dbReference type="SMART" id="SM00387">
    <property type="entry name" value="HATPase_c"/>
    <property type="match status" value="1"/>
</dbReference>
<dbReference type="RefSeq" id="WP_183201133.1">
    <property type="nucleotide sequence ID" value="NZ_JACIEK010000011.1"/>
</dbReference>
<organism evidence="11 12">
    <name type="scientific">Aureimonas pseudogalii</name>
    <dbReference type="NCBI Taxonomy" id="1744844"/>
    <lineage>
        <taxon>Bacteria</taxon>
        <taxon>Pseudomonadati</taxon>
        <taxon>Pseudomonadota</taxon>
        <taxon>Alphaproteobacteria</taxon>
        <taxon>Hyphomicrobiales</taxon>
        <taxon>Aurantimonadaceae</taxon>
        <taxon>Aureimonas</taxon>
    </lineage>
</organism>
<dbReference type="PROSITE" id="PS50109">
    <property type="entry name" value="HIS_KIN"/>
    <property type="match status" value="1"/>
</dbReference>
<evidence type="ECO:0000256" key="5">
    <source>
        <dbReference type="ARBA" id="ARBA00022741"/>
    </source>
</evidence>
<dbReference type="GO" id="GO:0005524">
    <property type="term" value="F:ATP binding"/>
    <property type="evidence" value="ECO:0007669"/>
    <property type="project" value="UniProtKB-KW"/>
</dbReference>
<keyword evidence="9" id="KW-0472">Membrane</keyword>
<keyword evidence="8" id="KW-0175">Coiled coil</keyword>
<comment type="caution">
    <text evidence="11">The sequence shown here is derived from an EMBL/GenBank/DDBJ whole genome shotgun (WGS) entry which is preliminary data.</text>
</comment>
<evidence type="ECO:0000256" key="4">
    <source>
        <dbReference type="ARBA" id="ARBA00022679"/>
    </source>
</evidence>
<keyword evidence="5" id="KW-0547">Nucleotide-binding</keyword>
<name>A0A7W6ML97_9HYPH</name>
<evidence type="ECO:0000256" key="1">
    <source>
        <dbReference type="ARBA" id="ARBA00000085"/>
    </source>
</evidence>
<feature type="transmembrane region" description="Helical" evidence="9">
    <location>
        <begin position="20"/>
        <end position="40"/>
    </location>
</feature>
<feature type="transmembrane region" description="Helical" evidence="9">
    <location>
        <begin position="189"/>
        <end position="209"/>
    </location>
</feature>
<feature type="coiled-coil region" evidence="8">
    <location>
        <begin position="230"/>
        <end position="275"/>
    </location>
</feature>
<dbReference type="InterPro" id="IPR007891">
    <property type="entry name" value="CHASE3"/>
</dbReference>
<dbReference type="InterPro" id="IPR005467">
    <property type="entry name" value="His_kinase_dom"/>
</dbReference>
<dbReference type="AlphaFoldDB" id="A0A7W6ML97"/>
<dbReference type="GO" id="GO:0004673">
    <property type="term" value="F:protein histidine kinase activity"/>
    <property type="evidence" value="ECO:0007669"/>
    <property type="project" value="UniProtKB-EC"/>
</dbReference>
<dbReference type="PANTHER" id="PTHR41523">
    <property type="entry name" value="TWO-COMPONENT SYSTEM SENSOR PROTEIN"/>
    <property type="match status" value="1"/>
</dbReference>
<accession>A0A7W6ML97</accession>
<evidence type="ECO:0000313" key="12">
    <source>
        <dbReference type="Proteomes" id="UP000542776"/>
    </source>
</evidence>
<keyword evidence="4" id="KW-0808">Transferase</keyword>
<dbReference type="Gene3D" id="3.30.565.10">
    <property type="entry name" value="Histidine kinase-like ATPase, C-terminal domain"/>
    <property type="match status" value="1"/>
</dbReference>
<reference evidence="11 12" key="1">
    <citation type="submission" date="2020-08" db="EMBL/GenBank/DDBJ databases">
        <title>Genomic Encyclopedia of Type Strains, Phase IV (KMG-IV): sequencing the most valuable type-strain genomes for metagenomic binning, comparative biology and taxonomic classification.</title>
        <authorList>
            <person name="Goeker M."/>
        </authorList>
    </citation>
    <scope>NUCLEOTIDE SEQUENCE [LARGE SCALE GENOMIC DNA]</scope>
    <source>
        <strain evidence="11 12">DSM 102238</strain>
    </source>
</reference>
<evidence type="ECO:0000256" key="3">
    <source>
        <dbReference type="ARBA" id="ARBA00022553"/>
    </source>
</evidence>
<keyword evidence="9" id="KW-0812">Transmembrane</keyword>
<feature type="domain" description="Histidine kinase" evidence="10">
    <location>
        <begin position="271"/>
        <end position="471"/>
    </location>
</feature>
<gene>
    <name evidence="11" type="ORF">GGR04_003452</name>
</gene>
<dbReference type="CDD" id="cd19410">
    <property type="entry name" value="HK9-like_sensor"/>
    <property type="match status" value="1"/>
</dbReference>
<keyword evidence="6 11" id="KW-0418">Kinase</keyword>
<dbReference type="InterPro" id="IPR036890">
    <property type="entry name" value="HATPase_C_sf"/>
</dbReference>
<comment type="catalytic activity">
    <reaction evidence="1">
        <text>ATP + protein L-histidine = ADP + protein N-phospho-L-histidine.</text>
        <dbReference type="EC" id="2.7.13.3"/>
    </reaction>
</comment>
<keyword evidence="3" id="KW-0597">Phosphoprotein</keyword>
<dbReference type="SUPFAM" id="SSF55874">
    <property type="entry name" value="ATPase domain of HSP90 chaperone/DNA topoisomerase II/histidine kinase"/>
    <property type="match status" value="1"/>
</dbReference>
<evidence type="ECO:0000256" key="2">
    <source>
        <dbReference type="ARBA" id="ARBA00012438"/>
    </source>
</evidence>
<evidence type="ECO:0000256" key="9">
    <source>
        <dbReference type="SAM" id="Phobius"/>
    </source>
</evidence>
<dbReference type="Proteomes" id="UP000542776">
    <property type="component" value="Unassembled WGS sequence"/>
</dbReference>
<evidence type="ECO:0000256" key="6">
    <source>
        <dbReference type="ARBA" id="ARBA00022777"/>
    </source>
</evidence>
<evidence type="ECO:0000256" key="7">
    <source>
        <dbReference type="ARBA" id="ARBA00022840"/>
    </source>
</evidence>
<sequence>MERVAKAREDGPLLPVTGLLATLVGILLVLVVGLALWSNLKARGGVERLRETSVVQSAALTFLTRIQEAETGQRGYLLTGDPKFLAPYERAVSLISEDLRQLEAATRADRAQAQRVAGIAGRLGDKLDELARTIALVRENRRADAVALVSAAAGKTAMDDMRTMVTRILEGEDAELLEREAELERWNSLSTGAIALAAFATLVLVAATLQLTKRQFALSETLRGRLARLNGDLEATVERRTREADAARAEAVSEKERAEGERARVELLLQEVNHRVGNNLAMVSAMLGLQVSGTSDEAVRSHLRAAQARVATIANAQRRLRLEADLATVRADEIVESVMADLRATIGDERGVEIETRLEPLLVDSRDAIHLAILANEIATNAAKHAFAGRDVASGEGGGRIVVRLVLGAERVPHLCVEDDGCGMPGPQAPATRGIGQKLVTRLAGQFGGAPRIEPRTGGGTRVEVALPGLALRDA</sequence>
<keyword evidence="9" id="KW-1133">Transmembrane helix</keyword>
<proteinExistence type="predicted"/>
<evidence type="ECO:0000313" key="11">
    <source>
        <dbReference type="EMBL" id="MBB3999582.1"/>
    </source>
</evidence>
<dbReference type="EC" id="2.7.13.3" evidence="2"/>
<keyword evidence="7" id="KW-0067">ATP-binding</keyword>
<dbReference type="InterPro" id="IPR003594">
    <property type="entry name" value="HATPase_dom"/>
</dbReference>
<dbReference type="Pfam" id="PF05227">
    <property type="entry name" value="CHASE3"/>
    <property type="match status" value="1"/>
</dbReference>